<dbReference type="InterPro" id="IPR051948">
    <property type="entry name" value="Hsp70_co-chaperone_J-domain"/>
</dbReference>
<feature type="signal peptide" evidence="2">
    <location>
        <begin position="1"/>
        <end position="21"/>
    </location>
</feature>
<sequence length="95" mass="10756">MVFRGAALLLLLLSLITIALCAEDYYNLLGIDKQASDREIKSAYRKLSKKYHPDKNPGDETAKEKFVEVSEAYEALIDPEQRRIYDRQPAPAPTA</sequence>
<dbReference type="InterPro" id="IPR036869">
    <property type="entry name" value="J_dom_sf"/>
</dbReference>
<dbReference type="Pfam" id="PF00226">
    <property type="entry name" value="DnaJ"/>
    <property type="match status" value="1"/>
</dbReference>
<evidence type="ECO:0000256" key="2">
    <source>
        <dbReference type="SAM" id="SignalP"/>
    </source>
</evidence>
<evidence type="ECO:0000313" key="5">
    <source>
        <dbReference type="Proteomes" id="UP000045706"/>
    </source>
</evidence>
<dbReference type="GO" id="GO:0051087">
    <property type="term" value="F:protein-folding chaperone binding"/>
    <property type="evidence" value="ECO:0007669"/>
    <property type="project" value="TreeGrafter"/>
</dbReference>
<dbReference type="AlphaFoldDB" id="A0A0G4NAP0"/>
<dbReference type="SUPFAM" id="SSF46565">
    <property type="entry name" value="Chaperone J-domain"/>
    <property type="match status" value="1"/>
</dbReference>
<dbReference type="SMART" id="SM00271">
    <property type="entry name" value="DnaJ"/>
    <property type="match status" value="1"/>
</dbReference>
<dbReference type="PANTHER" id="PTHR44360:SF1">
    <property type="entry name" value="DNAJ HOMOLOG SUBFAMILY B MEMBER 9"/>
    <property type="match status" value="1"/>
</dbReference>
<dbReference type="PROSITE" id="PS50076">
    <property type="entry name" value="DNAJ_2"/>
    <property type="match status" value="1"/>
</dbReference>
<dbReference type="Gene3D" id="1.10.287.110">
    <property type="entry name" value="DnaJ domain"/>
    <property type="match status" value="1"/>
</dbReference>
<name>A0A0G4NAP0_VERLO</name>
<dbReference type="PROSITE" id="PS00636">
    <property type="entry name" value="DNAJ_1"/>
    <property type="match status" value="1"/>
</dbReference>
<dbReference type="CDD" id="cd06257">
    <property type="entry name" value="DnaJ"/>
    <property type="match status" value="1"/>
</dbReference>
<feature type="domain" description="J" evidence="3">
    <location>
        <begin position="24"/>
        <end position="89"/>
    </location>
</feature>
<dbReference type="Proteomes" id="UP000045706">
    <property type="component" value="Unassembled WGS sequence"/>
</dbReference>
<proteinExistence type="predicted"/>
<feature type="chain" id="PRO_5002567810" description="J domain-containing protein" evidence="2">
    <location>
        <begin position="22"/>
        <end position="95"/>
    </location>
</feature>
<dbReference type="InterPro" id="IPR001623">
    <property type="entry name" value="DnaJ_domain"/>
</dbReference>
<evidence type="ECO:0000256" key="1">
    <source>
        <dbReference type="ARBA" id="ARBA00023186"/>
    </source>
</evidence>
<dbReference type="GO" id="GO:0036503">
    <property type="term" value="P:ERAD pathway"/>
    <property type="evidence" value="ECO:0007669"/>
    <property type="project" value="TreeGrafter"/>
</dbReference>
<gene>
    <name evidence="4" type="ORF">BN1723_005708</name>
</gene>
<accession>A0A0G4NAP0</accession>
<protein>
    <recommendedName>
        <fullName evidence="3">J domain-containing protein</fullName>
    </recommendedName>
</protein>
<dbReference type="EMBL" id="CVQI01033384">
    <property type="protein sequence ID" value="CRK43532.1"/>
    <property type="molecule type" value="Genomic_DNA"/>
</dbReference>
<feature type="non-terminal residue" evidence="4">
    <location>
        <position position="95"/>
    </location>
</feature>
<dbReference type="GO" id="GO:0051787">
    <property type="term" value="F:misfolded protein binding"/>
    <property type="evidence" value="ECO:0007669"/>
    <property type="project" value="TreeGrafter"/>
</dbReference>
<evidence type="ECO:0000259" key="3">
    <source>
        <dbReference type="PROSITE" id="PS50076"/>
    </source>
</evidence>
<organism evidence="4 5">
    <name type="scientific">Verticillium longisporum</name>
    <name type="common">Verticillium dahliae var. longisporum</name>
    <dbReference type="NCBI Taxonomy" id="100787"/>
    <lineage>
        <taxon>Eukaryota</taxon>
        <taxon>Fungi</taxon>
        <taxon>Dikarya</taxon>
        <taxon>Ascomycota</taxon>
        <taxon>Pezizomycotina</taxon>
        <taxon>Sordariomycetes</taxon>
        <taxon>Hypocreomycetidae</taxon>
        <taxon>Glomerellales</taxon>
        <taxon>Plectosphaerellaceae</taxon>
        <taxon>Verticillium</taxon>
    </lineage>
</organism>
<dbReference type="InterPro" id="IPR018253">
    <property type="entry name" value="DnaJ_domain_CS"/>
</dbReference>
<evidence type="ECO:0000313" key="4">
    <source>
        <dbReference type="EMBL" id="CRK43532.1"/>
    </source>
</evidence>
<keyword evidence="1" id="KW-0143">Chaperone</keyword>
<reference evidence="5" key="1">
    <citation type="submission" date="2015-05" db="EMBL/GenBank/DDBJ databases">
        <authorList>
            <person name="Fogelqvist Johan"/>
        </authorList>
    </citation>
    <scope>NUCLEOTIDE SEQUENCE [LARGE SCALE GENOMIC DNA]</scope>
</reference>
<keyword evidence="2" id="KW-0732">Signal</keyword>
<dbReference type="GO" id="GO:0005783">
    <property type="term" value="C:endoplasmic reticulum"/>
    <property type="evidence" value="ECO:0007669"/>
    <property type="project" value="TreeGrafter"/>
</dbReference>
<dbReference type="PANTHER" id="PTHR44360">
    <property type="entry name" value="DNAJ HOMOLOG SUBFAMILY B MEMBER 9"/>
    <property type="match status" value="1"/>
</dbReference>
<dbReference type="PRINTS" id="PR00625">
    <property type="entry name" value="JDOMAIN"/>
</dbReference>